<reference evidence="3" key="1">
    <citation type="submission" date="2021-03" db="EMBL/GenBank/DDBJ databases">
        <title>Alkalibacter marinus sp. nov., isolated from tidal flat sediment.</title>
        <authorList>
            <person name="Namirimu T."/>
            <person name="Yang J.-A."/>
            <person name="Yang S.-H."/>
            <person name="Kim Y.-J."/>
            <person name="Kwon K.K."/>
        </authorList>
    </citation>
    <scope>NUCLEOTIDE SEQUENCE</scope>
    <source>
        <strain evidence="3">ES005</strain>
    </source>
</reference>
<dbReference type="PANTHER" id="PTHR36303">
    <property type="entry name" value="2',3'-CYCLIC-NUCLEOTIDE 2'-PHOSPHODIESTERASE"/>
    <property type="match status" value="1"/>
</dbReference>
<proteinExistence type="predicted"/>
<dbReference type="Proteomes" id="UP000663499">
    <property type="component" value="Chromosome"/>
</dbReference>
<feature type="binding site" evidence="2">
    <location>
        <position position="150"/>
    </location>
    <ligand>
        <name>Fe cation</name>
        <dbReference type="ChEBI" id="CHEBI:24875"/>
        <label>2</label>
    </ligand>
</feature>
<organism evidence="3 4">
    <name type="scientific">Alkalibacter rhizosphaerae</name>
    <dbReference type="NCBI Taxonomy" id="2815577"/>
    <lineage>
        <taxon>Bacteria</taxon>
        <taxon>Bacillati</taxon>
        <taxon>Bacillota</taxon>
        <taxon>Clostridia</taxon>
        <taxon>Eubacteriales</taxon>
        <taxon>Eubacteriaceae</taxon>
        <taxon>Alkalibacter</taxon>
    </lineage>
</organism>
<dbReference type="SUPFAM" id="SSF56300">
    <property type="entry name" value="Metallo-dependent phosphatases"/>
    <property type="match status" value="1"/>
</dbReference>
<feature type="binding site" evidence="2">
    <location>
        <position position="177"/>
    </location>
    <ligand>
        <name>Fe cation</name>
        <dbReference type="ChEBI" id="CHEBI:24875"/>
        <label>1</label>
    </ligand>
</feature>
<dbReference type="NCBIfam" id="TIGR00282">
    <property type="entry name" value="TIGR00282 family metallophosphoesterase"/>
    <property type="match status" value="1"/>
</dbReference>
<keyword evidence="2" id="KW-0479">Metal-binding</keyword>
<dbReference type="PIRSF" id="PIRSF004789">
    <property type="entry name" value="DR1281"/>
    <property type="match status" value="1"/>
</dbReference>
<evidence type="ECO:0000256" key="1">
    <source>
        <dbReference type="PIRSR" id="PIRSR004789-50"/>
    </source>
</evidence>
<accession>A0A974XHS6</accession>
<keyword evidence="4" id="KW-1185">Reference proteome</keyword>
<name>A0A974XHS6_9FIRM</name>
<dbReference type="Gene3D" id="3.60.21.10">
    <property type="match status" value="1"/>
</dbReference>
<evidence type="ECO:0000313" key="3">
    <source>
        <dbReference type="EMBL" id="QSX08613.1"/>
    </source>
</evidence>
<evidence type="ECO:0000256" key="2">
    <source>
        <dbReference type="PIRSR" id="PIRSR004789-51"/>
    </source>
</evidence>
<evidence type="ECO:0000313" key="4">
    <source>
        <dbReference type="Proteomes" id="UP000663499"/>
    </source>
</evidence>
<feature type="binding site" evidence="2">
    <location>
        <position position="39"/>
    </location>
    <ligand>
        <name>Fe cation</name>
        <dbReference type="ChEBI" id="CHEBI:24875"/>
        <label>2</label>
    </ligand>
</feature>
<dbReference type="GO" id="GO:0004113">
    <property type="term" value="F:2',3'-cyclic-nucleotide 3'-phosphodiesterase activity"/>
    <property type="evidence" value="ECO:0007669"/>
    <property type="project" value="TreeGrafter"/>
</dbReference>
<feature type="binding site" evidence="2">
    <location>
        <position position="40"/>
    </location>
    <ligand>
        <name>Fe cation</name>
        <dbReference type="ChEBI" id="CHEBI:24875"/>
        <label>1</label>
    </ligand>
</feature>
<feature type="binding site" evidence="2">
    <location>
        <position position="67"/>
    </location>
    <ligand>
        <name>Fe cation</name>
        <dbReference type="ChEBI" id="CHEBI:24875"/>
        <label>2</label>
    </ligand>
</feature>
<dbReference type="InterPro" id="IPR029052">
    <property type="entry name" value="Metallo-depent_PP-like"/>
</dbReference>
<feature type="binding site" evidence="2">
    <location>
        <position position="175"/>
    </location>
    <ligand>
        <name>Fe cation</name>
        <dbReference type="ChEBI" id="CHEBI:24875"/>
        <label>2</label>
    </ligand>
</feature>
<protein>
    <submittedName>
        <fullName evidence="3">TIGR00282 family metallophosphoesterase</fullName>
    </submittedName>
</protein>
<dbReference type="EMBL" id="CP071444">
    <property type="protein sequence ID" value="QSX08613.1"/>
    <property type="molecule type" value="Genomic_DNA"/>
</dbReference>
<dbReference type="Pfam" id="PF13277">
    <property type="entry name" value="YmdB"/>
    <property type="match status" value="1"/>
</dbReference>
<dbReference type="RefSeq" id="WP_207299954.1">
    <property type="nucleotide sequence ID" value="NZ_CP071444.1"/>
</dbReference>
<dbReference type="AlphaFoldDB" id="A0A974XHS6"/>
<dbReference type="GO" id="GO:0046872">
    <property type="term" value="F:metal ion binding"/>
    <property type="evidence" value="ECO:0007669"/>
    <property type="project" value="UniProtKB-KW"/>
</dbReference>
<dbReference type="KEGG" id="alka:J0B03_00530"/>
<gene>
    <name evidence="3" type="ORF">J0B03_00530</name>
</gene>
<feature type="active site" description="Proton donor" evidence="1">
    <location>
        <position position="68"/>
    </location>
</feature>
<sequence>MKILIIGDVVGRPGRTVLNENLEALKEEFDADFVIINGENASSGTGIIEKHAASFFDMGVDVITTGNHVWDKKETESFIDAYPKLLRPANYPSPCPGNGYVLVPYKDTEVAVINLSGRSFMKSMDCPFRRLDQILEEIPESIHVKILDFHAETTSEKLAMGYYGANRLSLVFGTHTHVQTADHRILDEYTGYITDVGMTGPLDGIIGVQKEKVLEGFLTQRPVRYDLAKGKRQINGLVAHIDETDGKTTMLHGFIKFYD</sequence>
<dbReference type="InterPro" id="IPR005235">
    <property type="entry name" value="YmdB-like"/>
</dbReference>
<dbReference type="PANTHER" id="PTHR36303:SF1">
    <property type="entry name" value="2',3'-CYCLIC-NUCLEOTIDE 2'-PHOSPHODIESTERASE"/>
    <property type="match status" value="1"/>
</dbReference>
<feature type="binding site" evidence="2">
    <location>
        <position position="8"/>
    </location>
    <ligand>
        <name>Fe cation</name>
        <dbReference type="ChEBI" id="CHEBI:24875"/>
        <label>1</label>
    </ligand>
</feature>
<feature type="binding site" evidence="2">
    <location>
        <position position="39"/>
    </location>
    <ligand>
        <name>Fe cation</name>
        <dbReference type="ChEBI" id="CHEBI:24875"/>
        <label>1</label>
    </ligand>
</feature>